<dbReference type="GO" id="GO:0016301">
    <property type="term" value="F:kinase activity"/>
    <property type="evidence" value="ECO:0007669"/>
    <property type="project" value="UniProtKB-KW"/>
</dbReference>
<dbReference type="GO" id="GO:0008728">
    <property type="term" value="F:GTP diphosphokinase activity"/>
    <property type="evidence" value="ECO:0007669"/>
    <property type="project" value="UniProtKB-EC"/>
</dbReference>
<dbReference type="PANTHER" id="PTHR47837:SF1">
    <property type="entry name" value="GTP PYROPHOSPHOKINASE YJBM"/>
    <property type="match status" value="1"/>
</dbReference>
<dbReference type="EC" id="2.7.6.5" evidence="2"/>
<sequence>MYTLSIERRYSKNQIKLAGRLLGGAVQRTPEVEEAFRIVHNWRLHHAYPMVRERAKLTRLVKPQGGLTAGRLKRLFSIRKKLFRRSAELDQMQDLVGCRAIVPSMDALQEVLSKYKTVDDGGRVRRKTDYIANPKTSGYRSIHLILKFGERGAGEKHVGCNVEIQLRTQLQHVWATTVEAVGSMRTEDLKAGEGNTEWLRFLTLMSGHIAELEGQPLGEHLSMSPKDLRREARELSKNLNVKHNLSTFSQFMHEADTNGGSYGSRYMLRMNRETGNIQVSPAWRELFAFDDLEDSLDETKQSIEVSVDNMASLRQAYPNYFADTRSFIEILDDLEGAKPPKRKSTLDMLDLSFLPKDPPTSNKGKVVYLDYTRKVYWGGDLVGRWEKGVYGTYLFSPGNEDYFAFESGNLRRFNEDLKLWLEGE</sequence>
<dbReference type="CDD" id="cd05399">
    <property type="entry name" value="NT_Rel-Spo_like"/>
    <property type="match status" value="1"/>
</dbReference>
<gene>
    <name evidence="2" type="primary">yjbM</name>
    <name evidence="2" type="ORF">ROSMUCSMR3_03477</name>
</gene>
<dbReference type="InterPro" id="IPR007685">
    <property type="entry name" value="RelA_SpoT"/>
</dbReference>
<dbReference type="EMBL" id="CP020474">
    <property type="protein sequence ID" value="ARE84931.1"/>
    <property type="molecule type" value="Genomic_DNA"/>
</dbReference>
<evidence type="ECO:0000259" key="1">
    <source>
        <dbReference type="SMART" id="SM00954"/>
    </source>
</evidence>
<dbReference type="Gene3D" id="3.30.460.10">
    <property type="entry name" value="Beta Polymerase, domain 2"/>
    <property type="match status" value="1"/>
</dbReference>
<dbReference type="GO" id="GO:0015969">
    <property type="term" value="P:guanosine tetraphosphate metabolic process"/>
    <property type="evidence" value="ECO:0007669"/>
    <property type="project" value="InterPro"/>
</dbReference>
<dbReference type="OrthoDB" id="9789634at2"/>
<name>A0A1V0RT53_9RHOB</name>
<keyword evidence="2" id="KW-0418">Kinase</keyword>
<dbReference type="Pfam" id="PF04607">
    <property type="entry name" value="RelA_SpoT"/>
    <property type="match status" value="1"/>
</dbReference>
<dbReference type="SUPFAM" id="SSF81301">
    <property type="entry name" value="Nucleotidyltransferase"/>
    <property type="match status" value="1"/>
</dbReference>
<dbReference type="RefSeq" id="WP_081508109.1">
    <property type="nucleotide sequence ID" value="NZ_CP020474.1"/>
</dbReference>
<keyword evidence="3" id="KW-1185">Reference proteome</keyword>
<dbReference type="KEGG" id="rmm:ROSMUCSMR3_03477"/>
<evidence type="ECO:0000313" key="3">
    <source>
        <dbReference type="Proteomes" id="UP000192273"/>
    </source>
</evidence>
<feature type="domain" description="RelA/SpoT" evidence="1">
    <location>
        <begin position="70"/>
        <end position="189"/>
    </location>
</feature>
<protein>
    <submittedName>
        <fullName evidence="2">GTP pyrophosphokinase YjbM</fullName>
        <ecNumber evidence="2">2.7.6.5</ecNumber>
    </submittedName>
</protein>
<proteinExistence type="predicted"/>
<organism evidence="2 3">
    <name type="scientific">Roseovarius mucosus</name>
    <dbReference type="NCBI Taxonomy" id="215743"/>
    <lineage>
        <taxon>Bacteria</taxon>
        <taxon>Pseudomonadati</taxon>
        <taxon>Pseudomonadota</taxon>
        <taxon>Alphaproteobacteria</taxon>
        <taxon>Rhodobacterales</taxon>
        <taxon>Roseobacteraceae</taxon>
        <taxon>Roseovarius</taxon>
    </lineage>
</organism>
<keyword evidence="2" id="KW-0808">Transferase</keyword>
<dbReference type="PANTHER" id="PTHR47837">
    <property type="entry name" value="GTP PYROPHOSPHOKINASE YJBM"/>
    <property type="match status" value="1"/>
</dbReference>
<accession>A0A1V0RT53</accession>
<evidence type="ECO:0000313" key="2">
    <source>
        <dbReference type="EMBL" id="ARE84931.1"/>
    </source>
</evidence>
<dbReference type="Proteomes" id="UP000192273">
    <property type="component" value="Chromosome"/>
</dbReference>
<dbReference type="InterPro" id="IPR043519">
    <property type="entry name" value="NT_sf"/>
</dbReference>
<dbReference type="SMART" id="SM00954">
    <property type="entry name" value="RelA_SpoT"/>
    <property type="match status" value="1"/>
</dbReference>
<dbReference type="AlphaFoldDB" id="A0A1V0RT53"/>
<dbReference type="InterPro" id="IPR052366">
    <property type="entry name" value="GTP_Pyrophosphokinase"/>
</dbReference>
<reference evidence="2 3" key="1">
    <citation type="submission" date="2017-03" db="EMBL/GenBank/DDBJ databases">
        <title>Genome Sequence of Roseovarius mucosus strain SMR3 Isolated from a culture of the Diatom Skeletonema marinoi.</title>
        <authorList>
            <person name="Topel M."/>
            <person name="Pinder M."/>
            <person name="Johansson O.N."/>
            <person name="Kourtchenko O."/>
            <person name="Godhe A."/>
            <person name="Clarke A.K."/>
        </authorList>
    </citation>
    <scope>NUCLEOTIDE SEQUENCE [LARGE SCALE GENOMIC DNA]</scope>
    <source>
        <strain evidence="2 3">SMR3</strain>
    </source>
</reference>